<evidence type="ECO:0000313" key="6">
    <source>
        <dbReference type="Proteomes" id="UP000015350"/>
    </source>
</evidence>
<evidence type="ECO:0000256" key="3">
    <source>
        <dbReference type="ARBA" id="ARBA00023163"/>
    </source>
</evidence>
<sequence>MRGCVRHNPGAVIASNATEASLYELRSSEFFSDHSPVAAGRPPGVDVKPVDLLPGATVSLVSFRNETPVQIAACNDHACVHFSCLFNGPVDVAFGCHALLLEAGHLLTSYAPGERFSLTLPGHYRNVELMITPDTLSDLAGSDYDRIGDDLGRGFCVYRNGHNRRACDAAARLARLIDDATPRRLLIHAAALEFLAWHLGSYQSQEEGGPVSWRERKALLMARERLLLDLSAPPTIAELARETGLNQLKLKRGFKALFGHSIYALFQRERMDRARALLQRYGVTETAMRLGYSNVSHFSAAFRKQFGVLPSEARRGALD</sequence>
<dbReference type="InterPro" id="IPR020449">
    <property type="entry name" value="Tscrpt_reg_AraC-type_HTH"/>
</dbReference>
<dbReference type="STRING" id="1316936.K678_12851"/>
<dbReference type="PROSITE" id="PS01124">
    <property type="entry name" value="HTH_ARAC_FAMILY_2"/>
    <property type="match status" value="1"/>
</dbReference>
<feature type="domain" description="HTH araC/xylS-type" evidence="4">
    <location>
        <begin position="220"/>
        <end position="316"/>
    </location>
</feature>
<proteinExistence type="predicted"/>
<dbReference type="GO" id="GO:0043565">
    <property type="term" value="F:sequence-specific DNA binding"/>
    <property type="evidence" value="ECO:0007669"/>
    <property type="project" value="InterPro"/>
</dbReference>
<keyword evidence="3" id="KW-0804">Transcription</keyword>
<dbReference type="InterPro" id="IPR053142">
    <property type="entry name" value="PchR_regulatory_protein"/>
</dbReference>
<dbReference type="PATRIC" id="fig|1316936.3.peg.2564"/>
<name>S9TFM0_MAGFU</name>
<dbReference type="PROSITE" id="PS00041">
    <property type="entry name" value="HTH_ARAC_FAMILY_1"/>
    <property type="match status" value="1"/>
</dbReference>
<comment type="caution">
    <text evidence="5">The sequence shown here is derived from an EMBL/GenBank/DDBJ whole genome shotgun (WGS) entry which is preliminary data.</text>
</comment>
<dbReference type="Pfam" id="PF12833">
    <property type="entry name" value="HTH_18"/>
    <property type="match status" value="1"/>
</dbReference>
<dbReference type="Gene3D" id="1.10.10.60">
    <property type="entry name" value="Homeodomain-like"/>
    <property type="match status" value="1"/>
</dbReference>
<gene>
    <name evidence="5" type="ORF">K678_12851</name>
</gene>
<dbReference type="PANTHER" id="PTHR47893">
    <property type="entry name" value="REGULATORY PROTEIN PCHR"/>
    <property type="match status" value="1"/>
</dbReference>
<dbReference type="EMBL" id="AQPH01000054">
    <property type="protein sequence ID" value="EPY01061.1"/>
    <property type="molecule type" value="Genomic_DNA"/>
</dbReference>
<dbReference type="PANTHER" id="PTHR47893:SF1">
    <property type="entry name" value="REGULATORY PROTEIN PCHR"/>
    <property type="match status" value="1"/>
</dbReference>
<keyword evidence="1" id="KW-0805">Transcription regulation</keyword>
<reference evidence="5 6" key="1">
    <citation type="submission" date="2013-04" db="EMBL/GenBank/DDBJ databases">
        <authorList>
            <person name="Kuznetsov B."/>
            <person name="Ivanovsky R."/>
        </authorList>
    </citation>
    <scope>NUCLEOTIDE SEQUENCE [LARGE SCALE GENOMIC DNA]</scope>
    <source>
        <strain evidence="5 6">MGU-K5</strain>
    </source>
</reference>
<evidence type="ECO:0000256" key="1">
    <source>
        <dbReference type="ARBA" id="ARBA00023015"/>
    </source>
</evidence>
<dbReference type="InterPro" id="IPR018060">
    <property type="entry name" value="HTH_AraC"/>
</dbReference>
<dbReference type="SMART" id="SM00342">
    <property type="entry name" value="HTH_ARAC"/>
    <property type="match status" value="1"/>
</dbReference>
<dbReference type="SUPFAM" id="SSF46689">
    <property type="entry name" value="Homeodomain-like"/>
    <property type="match status" value="1"/>
</dbReference>
<dbReference type="Proteomes" id="UP000015350">
    <property type="component" value="Unassembled WGS sequence"/>
</dbReference>
<dbReference type="InterPro" id="IPR009057">
    <property type="entry name" value="Homeodomain-like_sf"/>
</dbReference>
<evidence type="ECO:0000259" key="4">
    <source>
        <dbReference type="PROSITE" id="PS01124"/>
    </source>
</evidence>
<dbReference type="eggNOG" id="COG2207">
    <property type="taxonomic scope" value="Bacteria"/>
</dbReference>
<accession>S9TFM0</accession>
<protein>
    <submittedName>
        <fullName evidence="5">AraC family transcriptional regulator</fullName>
    </submittedName>
</protein>
<evidence type="ECO:0000313" key="5">
    <source>
        <dbReference type="EMBL" id="EPY01061.1"/>
    </source>
</evidence>
<dbReference type="InterPro" id="IPR018062">
    <property type="entry name" value="HTH_AraC-typ_CS"/>
</dbReference>
<keyword evidence="2" id="KW-0238">DNA-binding</keyword>
<dbReference type="PRINTS" id="PR00032">
    <property type="entry name" value="HTHARAC"/>
</dbReference>
<dbReference type="AlphaFoldDB" id="S9TFM0"/>
<organism evidence="5 6">
    <name type="scientific">Magnetospirillum fulvum MGU-K5</name>
    <dbReference type="NCBI Taxonomy" id="1316936"/>
    <lineage>
        <taxon>Bacteria</taxon>
        <taxon>Pseudomonadati</taxon>
        <taxon>Pseudomonadota</taxon>
        <taxon>Alphaproteobacteria</taxon>
        <taxon>Rhodospirillales</taxon>
        <taxon>Rhodospirillaceae</taxon>
        <taxon>Magnetospirillum</taxon>
    </lineage>
</organism>
<evidence type="ECO:0000256" key="2">
    <source>
        <dbReference type="ARBA" id="ARBA00023125"/>
    </source>
</evidence>
<dbReference type="GO" id="GO:0003700">
    <property type="term" value="F:DNA-binding transcription factor activity"/>
    <property type="evidence" value="ECO:0007669"/>
    <property type="project" value="InterPro"/>
</dbReference>